<proteinExistence type="predicted"/>
<accession>A0A520KX42</accession>
<dbReference type="Pfam" id="PF01629">
    <property type="entry name" value="DUF22"/>
    <property type="match status" value="1"/>
</dbReference>
<feature type="domain" description="DUF22" evidence="1">
    <location>
        <begin position="6"/>
        <end position="114"/>
    </location>
</feature>
<dbReference type="InterPro" id="IPR002572">
    <property type="entry name" value="DUF22"/>
</dbReference>
<sequence>MESMVKIDIVYWKDKMGGEIRKVSTEAFPHGFEMNPKGEWEMLLAAEDKDIRANELIDIAVKKIEIPEKAVIVPCYFVRHALGTVATTGGVGMPKPVEEKRTIDTVIFHPIFDGEIHKGELLAVINIFYATRFLSTNASYM</sequence>
<evidence type="ECO:0000313" key="3">
    <source>
        <dbReference type="Proteomes" id="UP000320766"/>
    </source>
</evidence>
<name>A0A520KX42_9EURY</name>
<dbReference type="AlphaFoldDB" id="A0A520KX42"/>
<reference evidence="2 3" key="1">
    <citation type="journal article" date="2019" name="Nat. Microbiol.">
        <title>Wide diversity of methane and short-chain alkane metabolisms in uncultured archaea.</title>
        <authorList>
            <person name="Borrel G."/>
            <person name="Adam P.S."/>
            <person name="McKay L.J."/>
            <person name="Chen L.X."/>
            <person name="Sierra-Garcia I.N."/>
            <person name="Sieber C.M."/>
            <person name="Letourneur Q."/>
            <person name="Ghozlane A."/>
            <person name="Andersen G.L."/>
            <person name="Li W.J."/>
            <person name="Hallam S.J."/>
            <person name="Muyzer G."/>
            <person name="de Oliveira V.M."/>
            <person name="Inskeep W.P."/>
            <person name="Banfield J.F."/>
            <person name="Gribaldo S."/>
        </authorList>
    </citation>
    <scope>NUCLEOTIDE SEQUENCE [LARGE SCALE GENOMIC DNA]</scope>
    <source>
        <strain evidence="2">NM1b</strain>
    </source>
</reference>
<gene>
    <name evidence="2" type="ORF">EF807_03555</name>
</gene>
<evidence type="ECO:0000313" key="2">
    <source>
        <dbReference type="EMBL" id="RZN70172.1"/>
    </source>
</evidence>
<protein>
    <submittedName>
        <fullName evidence="2">DUF22 domain-containing protein</fullName>
    </submittedName>
</protein>
<dbReference type="Proteomes" id="UP000320766">
    <property type="component" value="Unassembled WGS sequence"/>
</dbReference>
<comment type="caution">
    <text evidence="2">The sequence shown here is derived from an EMBL/GenBank/DDBJ whole genome shotgun (WGS) entry which is preliminary data.</text>
</comment>
<organism evidence="2 3">
    <name type="scientific">Candidatus Methanolliviera hydrocarbonicum</name>
    <dbReference type="NCBI Taxonomy" id="2491085"/>
    <lineage>
        <taxon>Archaea</taxon>
        <taxon>Methanobacteriati</taxon>
        <taxon>Methanobacteriota</taxon>
        <taxon>Candidatus Methanoliparia</taxon>
        <taxon>Candidatus Methanoliparales</taxon>
        <taxon>Candidatus Methanollivieraceae</taxon>
        <taxon>Candidatus Methanolliviera</taxon>
    </lineage>
</organism>
<dbReference type="EMBL" id="RXIL01000060">
    <property type="protein sequence ID" value="RZN70172.1"/>
    <property type="molecule type" value="Genomic_DNA"/>
</dbReference>
<evidence type="ECO:0000259" key="1">
    <source>
        <dbReference type="Pfam" id="PF01629"/>
    </source>
</evidence>